<organism evidence="1 2">
    <name type="scientific">Phytohabitans aurantiacus</name>
    <dbReference type="NCBI Taxonomy" id="3016789"/>
    <lineage>
        <taxon>Bacteria</taxon>
        <taxon>Bacillati</taxon>
        <taxon>Actinomycetota</taxon>
        <taxon>Actinomycetes</taxon>
        <taxon>Micromonosporales</taxon>
        <taxon>Micromonosporaceae</taxon>
    </lineage>
</organism>
<name>A0ABQ5QYV1_9ACTN</name>
<keyword evidence="2" id="KW-1185">Reference proteome</keyword>
<gene>
    <name evidence="1" type="ORF">Pa4123_44920</name>
</gene>
<sequence>MTAPSLDGRSFAAVANVGGEVGADTIFEYRERDGEVWATYRGGAVRHGYLVGTRAGDTLDIRYVQLNADGETSGGHCHTSIEVLPDGRLRLDEVWEWESKPGKGTSVVEEVRSGR</sequence>
<evidence type="ECO:0000313" key="2">
    <source>
        <dbReference type="Proteomes" id="UP001144280"/>
    </source>
</evidence>
<reference evidence="1" key="1">
    <citation type="submission" date="2022-12" db="EMBL/GenBank/DDBJ databases">
        <title>New Phytohabitans aurantiacus sp. RD004123 nov., an actinomycete isolated from soil.</title>
        <authorList>
            <person name="Triningsih D.W."/>
            <person name="Harunari E."/>
            <person name="Igarashi Y."/>
        </authorList>
    </citation>
    <scope>NUCLEOTIDE SEQUENCE</scope>
    <source>
        <strain evidence="1">RD004123</strain>
    </source>
</reference>
<dbReference type="EMBL" id="BSDI01000021">
    <property type="protein sequence ID" value="GLH99217.1"/>
    <property type="molecule type" value="Genomic_DNA"/>
</dbReference>
<dbReference type="Pfam" id="PF26421">
    <property type="entry name" value="Avidin_like"/>
    <property type="match status" value="1"/>
</dbReference>
<dbReference type="InterPro" id="IPR058595">
    <property type="entry name" value="Avidin-like"/>
</dbReference>
<accession>A0ABQ5QYV1</accession>
<evidence type="ECO:0008006" key="3">
    <source>
        <dbReference type="Google" id="ProtNLM"/>
    </source>
</evidence>
<evidence type="ECO:0000313" key="1">
    <source>
        <dbReference type="EMBL" id="GLH99217.1"/>
    </source>
</evidence>
<dbReference type="RefSeq" id="WP_281898725.1">
    <property type="nucleotide sequence ID" value="NZ_BSDI01000021.1"/>
</dbReference>
<proteinExistence type="predicted"/>
<comment type="caution">
    <text evidence="1">The sequence shown here is derived from an EMBL/GenBank/DDBJ whole genome shotgun (WGS) entry which is preliminary data.</text>
</comment>
<dbReference type="Proteomes" id="UP001144280">
    <property type="component" value="Unassembled WGS sequence"/>
</dbReference>
<protein>
    <recommendedName>
        <fullName evidence="3">N-acetylglutamate synthase</fullName>
    </recommendedName>
</protein>